<gene>
    <name evidence="1" type="ORF">LITE_LOCUS1649</name>
    <name evidence="2" type="ORF">LITE_LOCUS2870</name>
</gene>
<name>A0AAV0GXV6_9ROSI</name>
<reference evidence="1" key="1">
    <citation type="submission" date="2022-08" db="EMBL/GenBank/DDBJ databases">
        <authorList>
            <person name="Gutierrez-Valencia J."/>
        </authorList>
    </citation>
    <scope>NUCLEOTIDE SEQUENCE</scope>
</reference>
<organism evidence="1 3">
    <name type="scientific">Linum tenue</name>
    <dbReference type="NCBI Taxonomy" id="586396"/>
    <lineage>
        <taxon>Eukaryota</taxon>
        <taxon>Viridiplantae</taxon>
        <taxon>Streptophyta</taxon>
        <taxon>Embryophyta</taxon>
        <taxon>Tracheophyta</taxon>
        <taxon>Spermatophyta</taxon>
        <taxon>Magnoliopsida</taxon>
        <taxon>eudicotyledons</taxon>
        <taxon>Gunneridae</taxon>
        <taxon>Pentapetalae</taxon>
        <taxon>rosids</taxon>
        <taxon>fabids</taxon>
        <taxon>Malpighiales</taxon>
        <taxon>Linaceae</taxon>
        <taxon>Linum</taxon>
    </lineage>
</organism>
<evidence type="ECO:0000313" key="3">
    <source>
        <dbReference type="Proteomes" id="UP001154282"/>
    </source>
</evidence>
<evidence type="ECO:0000313" key="1">
    <source>
        <dbReference type="EMBL" id="CAI0377886.1"/>
    </source>
</evidence>
<accession>A0AAV0GXV6</accession>
<dbReference type="EMBL" id="CAMGYJ010000002">
    <property type="protein sequence ID" value="CAI0380876.1"/>
    <property type="molecule type" value="Genomic_DNA"/>
</dbReference>
<dbReference type="Proteomes" id="UP001154282">
    <property type="component" value="Unassembled WGS sequence"/>
</dbReference>
<sequence>MGLNLDLWPKSGLELGSWLAGWLKKRWKKQVLIVIFM</sequence>
<dbReference type="AlphaFoldDB" id="A0AAV0GXV6"/>
<dbReference type="EMBL" id="CAMGYJ010000002">
    <property type="protein sequence ID" value="CAI0377886.1"/>
    <property type="molecule type" value="Genomic_DNA"/>
</dbReference>
<keyword evidence="3" id="KW-1185">Reference proteome</keyword>
<comment type="caution">
    <text evidence="1">The sequence shown here is derived from an EMBL/GenBank/DDBJ whole genome shotgun (WGS) entry which is preliminary data.</text>
</comment>
<protein>
    <submittedName>
        <fullName evidence="1">Uncharacterized protein</fullName>
    </submittedName>
</protein>
<evidence type="ECO:0000313" key="2">
    <source>
        <dbReference type="EMBL" id="CAI0380876.1"/>
    </source>
</evidence>
<proteinExistence type="predicted"/>